<keyword evidence="3 5" id="KW-1133">Transmembrane helix</keyword>
<feature type="transmembrane region" description="Helical" evidence="5">
    <location>
        <begin position="225"/>
        <end position="245"/>
    </location>
</feature>
<dbReference type="EMBL" id="FTOU01000001">
    <property type="protein sequence ID" value="SIS55119.1"/>
    <property type="molecule type" value="Genomic_DNA"/>
</dbReference>
<dbReference type="Proteomes" id="UP001215549">
    <property type="component" value="Chromosome"/>
</dbReference>
<evidence type="ECO:0000256" key="5">
    <source>
        <dbReference type="SAM" id="Phobius"/>
    </source>
</evidence>
<evidence type="ECO:0000313" key="10">
    <source>
        <dbReference type="Proteomes" id="UP001215549"/>
    </source>
</evidence>
<evidence type="ECO:0000313" key="7">
    <source>
        <dbReference type="EMBL" id="SIS55119.1"/>
    </source>
</evidence>
<evidence type="ECO:0000313" key="8">
    <source>
        <dbReference type="EMBL" id="WCR03523.1"/>
    </source>
</evidence>
<dbReference type="EMBL" id="CP067140">
    <property type="protein sequence ID" value="WCR03523.1"/>
    <property type="molecule type" value="Genomic_DNA"/>
</dbReference>
<comment type="subcellular location">
    <subcellularLocation>
        <location evidence="1">Membrane</location>
        <topology evidence="1">Multi-pass membrane protein</topology>
    </subcellularLocation>
</comment>
<dbReference type="GO" id="GO:0015385">
    <property type="term" value="F:sodium:proton antiporter activity"/>
    <property type="evidence" value="ECO:0007669"/>
    <property type="project" value="TreeGrafter"/>
</dbReference>
<evidence type="ECO:0000256" key="4">
    <source>
        <dbReference type="ARBA" id="ARBA00023136"/>
    </source>
</evidence>
<feature type="transmembrane region" description="Helical" evidence="5">
    <location>
        <begin position="37"/>
        <end position="61"/>
    </location>
</feature>
<feature type="transmembrane region" description="Helical" evidence="5">
    <location>
        <begin position="287"/>
        <end position="309"/>
    </location>
</feature>
<protein>
    <submittedName>
        <fullName evidence="7">Ca2+:H+ antiporter</fullName>
    </submittedName>
    <submittedName>
        <fullName evidence="8">Calcium:proton antiporter</fullName>
    </submittedName>
</protein>
<feature type="transmembrane region" description="Helical" evidence="5">
    <location>
        <begin position="347"/>
        <end position="365"/>
    </location>
</feature>
<proteinExistence type="predicted"/>
<feature type="domain" description="Sodium/calcium exchanger membrane region" evidence="6">
    <location>
        <begin position="40"/>
        <end position="194"/>
    </location>
</feature>
<evidence type="ECO:0000256" key="1">
    <source>
        <dbReference type="ARBA" id="ARBA00004141"/>
    </source>
</evidence>
<evidence type="ECO:0000259" key="6">
    <source>
        <dbReference type="Pfam" id="PF01699"/>
    </source>
</evidence>
<reference evidence="7 9" key="1">
    <citation type="submission" date="2017-01" db="EMBL/GenBank/DDBJ databases">
        <authorList>
            <person name="Varghese N."/>
            <person name="Submissions S."/>
        </authorList>
    </citation>
    <scope>NUCLEOTIDE SEQUENCE [LARGE SCALE GENOMIC DNA]</scope>
    <source>
        <strain evidence="7 9">DSM 18447</strain>
    </source>
</reference>
<keyword evidence="10" id="KW-1185">Reference proteome</keyword>
<dbReference type="Pfam" id="PF01699">
    <property type="entry name" value="Na_Ca_ex"/>
    <property type="match status" value="2"/>
</dbReference>
<dbReference type="RefSeq" id="WP_076522517.1">
    <property type="nucleotide sequence ID" value="NZ_CP067140.1"/>
</dbReference>
<feature type="transmembrane region" description="Helical" evidence="5">
    <location>
        <begin position="12"/>
        <end position="31"/>
    </location>
</feature>
<feature type="domain" description="Sodium/calcium exchanger membrane region" evidence="6">
    <location>
        <begin position="225"/>
        <end position="364"/>
    </location>
</feature>
<dbReference type="Proteomes" id="UP000186216">
    <property type="component" value="Unassembled WGS sequence"/>
</dbReference>
<feature type="transmembrane region" description="Helical" evidence="5">
    <location>
        <begin position="321"/>
        <end position="340"/>
    </location>
</feature>
<feature type="transmembrane region" description="Helical" evidence="5">
    <location>
        <begin position="175"/>
        <end position="192"/>
    </location>
</feature>
<dbReference type="PANTHER" id="PTHR37958:SF1">
    <property type="entry name" value="SODIUM-POTASSIUM_PROTON ANTIPORTER CHAA"/>
    <property type="match status" value="1"/>
</dbReference>
<feature type="transmembrane region" description="Helical" evidence="5">
    <location>
        <begin position="141"/>
        <end position="163"/>
    </location>
</feature>
<dbReference type="GO" id="GO:0005886">
    <property type="term" value="C:plasma membrane"/>
    <property type="evidence" value="ECO:0007669"/>
    <property type="project" value="TreeGrafter"/>
</dbReference>
<evidence type="ECO:0000256" key="3">
    <source>
        <dbReference type="ARBA" id="ARBA00022989"/>
    </source>
</evidence>
<keyword evidence="4 5" id="KW-0472">Membrane</keyword>
<feature type="transmembrane region" description="Helical" evidence="5">
    <location>
        <begin position="257"/>
        <end position="280"/>
    </location>
</feature>
<dbReference type="GO" id="GO:0015386">
    <property type="term" value="F:potassium:proton antiporter activity"/>
    <property type="evidence" value="ECO:0007669"/>
    <property type="project" value="TreeGrafter"/>
</dbReference>
<dbReference type="InterPro" id="IPR052946">
    <property type="entry name" value="Alkaline_pH_Ca-Antiporter"/>
</dbReference>
<dbReference type="AlphaFoldDB" id="A0AA45W196"/>
<organism evidence="7 9">
    <name type="scientific">Paracoccus saliphilus</name>
    <dbReference type="NCBI Taxonomy" id="405559"/>
    <lineage>
        <taxon>Bacteria</taxon>
        <taxon>Pseudomonadati</taxon>
        <taxon>Pseudomonadota</taxon>
        <taxon>Alphaproteobacteria</taxon>
        <taxon>Rhodobacterales</taxon>
        <taxon>Paracoccaceae</taxon>
        <taxon>Paracoccus</taxon>
    </lineage>
</organism>
<reference evidence="8 10" key="2">
    <citation type="submission" date="2021-01" db="EMBL/GenBank/DDBJ databases">
        <title>Biogeographic distribution of Paracoccus.</title>
        <authorList>
            <person name="Hollensteiner J."/>
            <person name="Leineberger J."/>
            <person name="Brinkhoff T."/>
            <person name="Daniel R."/>
        </authorList>
    </citation>
    <scope>NUCLEOTIDE SEQUENCE [LARGE SCALE GENOMIC DNA]</scope>
    <source>
        <strain evidence="8 10">DSM 18447</strain>
    </source>
</reference>
<dbReference type="PANTHER" id="PTHR37958">
    <property type="entry name" value="SODIUM-POTASSIUM/PROTON ANTIPORTER CHAA"/>
    <property type="match status" value="1"/>
</dbReference>
<feature type="transmembrane region" description="Helical" evidence="5">
    <location>
        <begin position="73"/>
        <end position="95"/>
    </location>
</feature>
<feature type="transmembrane region" description="Helical" evidence="5">
    <location>
        <begin position="107"/>
        <end position="129"/>
    </location>
</feature>
<name>A0AA45W196_9RHOB</name>
<evidence type="ECO:0000313" key="9">
    <source>
        <dbReference type="Proteomes" id="UP000186216"/>
    </source>
</evidence>
<sequence length="367" mass="38862">MKRILRNLSQERPILAVIVTLAIFNIAPGAFLHPATAVWALLPFIWLFAVMIWGASAVVRHAEALADRLGEPYGTLILTLSVVVIEVALIGSVMLSGNGGPTLARDTMFAVLMIVLNGLVGLSLLLGALRHGEQSYNFAGASAFLTVLVPLAVFGLALPAYTISSPDDSFSTGQALFFSVVTLALYGVFLSIQTVRHRGFFTEAEEPPLPAPHGYPRYATWAHGFLLLATLLPIVLLSKMMAGFVDHGINAMSLPSALGGVVIATIVLASEGMSAVRAALANRLQRAVNLCLGAALSTIGLTVPAVLLIDVTTGQHVVLGLGAQMQVMLALTLIVCVQTFGTRRTNVLHGAVHLVLFLAYIMLVLEP</sequence>
<evidence type="ECO:0000256" key="2">
    <source>
        <dbReference type="ARBA" id="ARBA00022692"/>
    </source>
</evidence>
<keyword evidence="2 5" id="KW-0812">Transmembrane</keyword>
<dbReference type="InterPro" id="IPR004837">
    <property type="entry name" value="NaCa_Exmemb"/>
</dbReference>
<gene>
    <name evidence="8" type="ORF">JHX88_01735</name>
    <name evidence="7" type="ORF">SAMN05421772_101421</name>
</gene>
<accession>A0AA45W196</accession>